<organism evidence="2 3">
    <name type="scientific">Reticulomyxa filosa</name>
    <dbReference type="NCBI Taxonomy" id="46433"/>
    <lineage>
        <taxon>Eukaryota</taxon>
        <taxon>Sar</taxon>
        <taxon>Rhizaria</taxon>
        <taxon>Retaria</taxon>
        <taxon>Foraminifera</taxon>
        <taxon>Monothalamids</taxon>
        <taxon>Reticulomyxidae</taxon>
        <taxon>Reticulomyxa</taxon>
    </lineage>
</organism>
<protein>
    <submittedName>
        <fullName evidence="2">Uncharacterized protein</fullName>
    </submittedName>
</protein>
<evidence type="ECO:0000313" key="2">
    <source>
        <dbReference type="EMBL" id="ETO27687.1"/>
    </source>
</evidence>
<keyword evidence="3" id="KW-1185">Reference proteome</keyword>
<feature type="non-terminal residue" evidence="2">
    <location>
        <position position="1"/>
    </location>
</feature>
<name>X6NQP9_RETFI</name>
<proteinExistence type="predicted"/>
<evidence type="ECO:0000313" key="3">
    <source>
        <dbReference type="Proteomes" id="UP000023152"/>
    </source>
</evidence>
<gene>
    <name evidence="2" type="ORF">RFI_09443</name>
</gene>
<dbReference type="Proteomes" id="UP000023152">
    <property type="component" value="Unassembled WGS sequence"/>
</dbReference>
<sequence length="339" mass="38845">IVGKTEIEAETDTDITTTETKTHDDLHVEIRPRRKCMDWYVWDGTSPNSLTDFREILKQQEYAAHFSFPIGGFVNVHLVSDNNTWIQRADDEVTVGTWVFLNDIKVLHQTSDSSLKLEMDDASTFAKTSSSDKFVRERLSHVYYQLGSCNIVTKVVNDVTTNEFYTPVSSIKQTYLPDLTYKIRGKVISCEPNNVSSFIIQKGSSIDIAFIIKVQDSSDTLKIIVNGSAAELFLGIKATDFHSKYSIVSKKMNAYLHLRQLLTYVCAAILFRWIKIGCRRSVYVPSKDCAYSLTFEKFLIKLIRAMQRKKTDEEVASKQKIPNMMGYKKQKKEEEQNHN</sequence>
<feature type="region of interest" description="Disordered" evidence="1">
    <location>
        <begin position="312"/>
        <end position="339"/>
    </location>
</feature>
<evidence type="ECO:0000256" key="1">
    <source>
        <dbReference type="SAM" id="MobiDB-lite"/>
    </source>
</evidence>
<dbReference type="AlphaFoldDB" id="X6NQP9"/>
<accession>X6NQP9</accession>
<comment type="caution">
    <text evidence="2">The sequence shown here is derived from an EMBL/GenBank/DDBJ whole genome shotgun (WGS) entry which is preliminary data.</text>
</comment>
<reference evidence="2 3" key="1">
    <citation type="journal article" date="2013" name="Curr. Biol.">
        <title>The Genome of the Foraminiferan Reticulomyxa filosa.</title>
        <authorList>
            <person name="Glockner G."/>
            <person name="Hulsmann N."/>
            <person name="Schleicher M."/>
            <person name="Noegel A.A."/>
            <person name="Eichinger L."/>
            <person name="Gallinger C."/>
            <person name="Pawlowski J."/>
            <person name="Sierra R."/>
            <person name="Euteneuer U."/>
            <person name="Pillet L."/>
            <person name="Moustafa A."/>
            <person name="Platzer M."/>
            <person name="Groth M."/>
            <person name="Szafranski K."/>
            <person name="Schliwa M."/>
        </authorList>
    </citation>
    <scope>NUCLEOTIDE SEQUENCE [LARGE SCALE GENOMIC DNA]</scope>
</reference>
<dbReference type="EMBL" id="ASPP01007103">
    <property type="protein sequence ID" value="ETO27687.1"/>
    <property type="molecule type" value="Genomic_DNA"/>
</dbReference>